<proteinExistence type="predicted"/>
<name>A0A8H3TWS0_9TREE</name>
<comment type="caution">
    <text evidence="1">The sequence shown here is derived from an EMBL/GenBank/DDBJ whole genome shotgun (WGS) entry which is preliminary data.</text>
</comment>
<organism evidence="1 2">
    <name type="scientific">Naganishia liquefaciens</name>
    <dbReference type="NCBI Taxonomy" id="104408"/>
    <lineage>
        <taxon>Eukaryota</taxon>
        <taxon>Fungi</taxon>
        <taxon>Dikarya</taxon>
        <taxon>Basidiomycota</taxon>
        <taxon>Agaricomycotina</taxon>
        <taxon>Tremellomycetes</taxon>
        <taxon>Filobasidiales</taxon>
        <taxon>Filobasidiaceae</taxon>
        <taxon>Naganishia</taxon>
    </lineage>
</organism>
<gene>
    <name evidence="1" type="ORF">NliqN6_5413</name>
</gene>
<accession>A0A8H3TWS0</accession>
<dbReference type="EMBL" id="BLZA01000035">
    <property type="protein sequence ID" value="GHJ89011.1"/>
    <property type="molecule type" value="Genomic_DNA"/>
</dbReference>
<reference evidence="1" key="1">
    <citation type="submission" date="2020-07" db="EMBL/GenBank/DDBJ databases">
        <title>Draft Genome Sequence of a Deep-Sea Yeast, Naganishia (Cryptococcus) liquefaciens strain N6.</title>
        <authorList>
            <person name="Han Y.W."/>
            <person name="Kajitani R."/>
            <person name="Morimoto H."/>
            <person name="Parhat M."/>
            <person name="Tsubouchi H."/>
            <person name="Bakenova O."/>
            <person name="Ogata M."/>
            <person name="Argunhan B."/>
            <person name="Aoki R."/>
            <person name="Kajiwara S."/>
            <person name="Itoh T."/>
            <person name="Iwasaki H."/>
        </authorList>
    </citation>
    <scope>NUCLEOTIDE SEQUENCE</scope>
    <source>
        <strain evidence="1">N6</strain>
    </source>
</reference>
<dbReference type="Proteomes" id="UP000620104">
    <property type="component" value="Unassembled WGS sequence"/>
</dbReference>
<sequence>MLAILAQGASDNSTRTVGQLVKTDAVLTSTDEWVELDMFSNLRHAIGREDVLHALNLVLNLYRQRICHWRDAKRRDIAETEKERQSRLTLEQLRVAHDRLTNSVDRTVGDALFAKEASIREDAEIRLKELAQDQGFRAKASVIMVRVNVEDVGDANDWTADGDPAAGGMGAEEQDEHIARVLSEHIEPLTAQEVADIINVEDLI</sequence>
<dbReference type="AlphaFoldDB" id="A0A8H3TWS0"/>
<keyword evidence="2" id="KW-1185">Reference proteome</keyword>
<protein>
    <submittedName>
        <fullName evidence="1">Uncharacterized protein</fullName>
    </submittedName>
</protein>
<evidence type="ECO:0000313" key="1">
    <source>
        <dbReference type="EMBL" id="GHJ89011.1"/>
    </source>
</evidence>
<evidence type="ECO:0000313" key="2">
    <source>
        <dbReference type="Proteomes" id="UP000620104"/>
    </source>
</evidence>